<feature type="region of interest" description="Disordered" evidence="8">
    <location>
        <begin position="43"/>
        <end position="71"/>
    </location>
</feature>
<evidence type="ECO:0000256" key="4">
    <source>
        <dbReference type="ARBA" id="ARBA00022833"/>
    </source>
</evidence>
<keyword evidence="3 7" id="KW-0863">Zinc-finger</keyword>
<dbReference type="CDD" id="cd23023">
    <property type="entry name" value="zf-HIT_BCD1"/>
    <property type="match status" value="1"/>
</dbReference>
<feature type="domain" description="HIT-type" evidence="9">
    <location>
        <begin position="9"/>
        <end position="45"/>
    </location>
</feature>
<dbReference type="STRING" id="1151754.M9MC14"/>
<dbReference type="Pfam" id="PF25790">
    <property type="entry name" value="BCD1"/>
    <property type="match status" value="1"/>
</dbReference>
<keyword evidence="1" id="KW-0597">Phosphoprotein</keyword>
<evidence type="ECO:0000256" key="7">
    <source>
        <dbReference type="PROSITE-ProRule" id="PRU00453"/>
    </source>
</evidence>
<evidence type="ECO:0000256" key="6">
    <source>
        <dbReference type="ARBA" id="ARBA00049654"/>
    </source>
</evidence>
<dbReference type="InterPro" id="IPR057721">
    <property type="entry name" value="BCD1_alpha/beta"/>
</dbReference>
<dbReference type="SUPFAM" id="SSF144232">
    <property type="entry name" value="HIT/MYND zinc finger-like"/>
    <property type="match status" value="1"/>
</dbReference>
<feature type="region of interest" description="Disordered" evidence="8">
    <location>
        <begin position="336"/>
        <end position="362"/>
    </location>
</feature>
<dbReference type="EMBL" id="DF196768">
    <property type="protein sequence ID" value="GAC71342.1"/>
    <property type="molecule type" value="Genomic_DNA"/>
</dbReference>
<dbReference type="GO" id="GO:0000463">
    <property type="term" value="P:maturation of LSU-rRNA from tricistronic rRNA transcript (SSU-rRNA, 5.8S rRNA, LSU-rRNA)"/>
    <property type="evidence" value="ECO:0007669"/>
    <property type="project" value="TreeGrafter"/>
</dbReference>
<dbReference type="PANTHER" id="PTHR13483">
    <property type="entry name" value="BOX C_D SNORNA PROTEIN 1-RELATED"/>
    <property type="match status" value="1"/>
</dbReference>
<feature type="region of interest" description="Disordered" evidence="8">
    <location>
        <begin position="196"/>
        <end position="219"/>
    </location>
</feature>
<feature type="region of interest" description="Disordered" evidence="8">
    <location>
        <begin position="458"/>
        <end position="529"/>
    </location>
</feature>
<feature type="compositionally biased region" description="Low complexity" evidence="8">
    <location>
        <begin position="392"/>
        <end position="404"/>
    </location>
</feature>
<feature type="compositionally biased region" description="Acidic residues" evidence="8">
    <location>
        <begin position="499"/>
        <end position="508"/>
    </location>
</feature>
<dbReference type="Gene3D" id="3.30.60.190">
    <property type="match status" value="1"/>
</dbReference>
<dbReference type="PROSITE" id="PS51083">
    <property type="entry name" value="ZF_HIT"/>
    <property type="match status" value="1"/>
</dbReference>
<reference evidence="11" key="1">
    <citation type="journal article" date="2013" name="Genome Announc.">
        <title>Genome sequence of the basidiomycetous yeast Pseudozyma antarctica T-34, a producer of the glycolipid biosurfactants mannosylerythritol lipids.</title>
        <authorList>
            <person name="Morita T."/>
            <person name="Koike H."/>
            <person name="Koyama Y."/>
            <person name="Hagiwara H."/>
            <person name="Ito E."/>
            <person name="Fukuoka T."/>
            <person name="Imura T."/>
            <person name="Machida M."/>
            <person name="Kitamoto D."/>
        </authorList>
    </citation>
    <scope>NUCLEOTIDE SEQUENCE [LARGE SCALE GENOMIC DNA]</scope>
    <source>
        <strain evidence="11">T-34</strain>
    </source>
</reference>
<dbReference type="GO" id="GO:0048254">
    <property type="term" value="P:snoRNA localization"/>
    <property type="evidence" value="ECO:0007669"/>
    <property type="project" value="TreeGrafter"/>
</dbReference>
<sequence>MVAASTTECGECSAAAKYTCPACGVRTCSLACTKAHKTEAAKHPCRSAAATHANGPSTSSSNKNDTSTPGGYVSMSEYGETHMMQDYLFLSSISRTTAEAGRRIVDMKLLPPSAAAAAAGGNDPRAAAGPMQQRGMTNAQRQREQLLKQLHYRRLRVMVLPDGMARRKRNQSGFNPKSKRFELSVLLRLPLHLDTHAKGKAKSAPHDPAQDSNDERDSDGWMVHRQDAERNVADVVLAELERRSFTSRKEMLKAKDALGVAHKSWLVAAAVLETAGLVVAPARRCAWADQQWVALDVWPSEFVVHVPAYSARLTNESTTRYLDWWTRKRRWEEANPELAAEQKIQASRPRHDSPPSAPQPERLQPQVEEMPMGEGIVSGSLLSMLSQRLGRAPPEAAPAAPAHAPEVEPKEEDEAAQAITARMYAPDTMSLTALLQQLPEGYAVVEFPELRIVPTAHPAPNAVDLTPRRQPGTRQHAEPRATPAVGAKPLGALLASYDSDSDDDDDGDTPALPGAVTHELESQDPEGGASLAALASVHGFVRPTS</sequence>
<evidence type="ECO:0000259" key="9">
    <source>
        <dbReference type="PROSITE" id="PS51083"/>
    </source>
</evidence>
<evidence type="ECO:0000313" key="11">
    <source>
        <dbReference type="Proteomes" id="UP000011976"/>
    </source>
</evidence>
<proteinExistence type="inferred from homology"/>
<dbReference type="InterPro" id="IPR007529">
    <property type="entry name" value="Znf_HIT"/>
</dbReference>
<evidence type="ECO:0000256" key="3">
    <source>
        <dbReference type="ARBA" id="ARBA00022771"/>
    </source>
</evidence>
<protein>
    <recommendedName>
        <fullName evidence="9">HIT-type domain-containing protein</fullName>
    </recommendedName>
</protein>
<evidence type="ECO:0000256" key="5">
    <source>
        <dbReference type="ARBA" id="ARBA00049598"/>
    </source>
</evidence>
<comment type="function">
    <text evidence="5">Required for box C/D snoRNAs accumulation involved in snoRNA processing, snoRNA transport to the nucleolus and ribosome biogenesis.</text>
</comment>
<feature type="compositionally biased region" description="Low complexity" evidence="8">
    <location>
        <begin position="57"/>
        <end position="68"/>
    </location>
</feature>
<comment type="similarity">
    <text evidence="6">Belongs to the BCD1 family.</text>
</comment>
<organism evidence="10 11">
    <name type="scientific">Pseudozyma antarctica (strain T-34)</name>
    <name type="common">Yeast</name>
    <name type="synonym">Candida antarctica</name>
    <dbReference type="NCBI Taxonomy" id="1151754"/>
    <lineage>
        <taxon>Eukaryota</taxon>
        <taxon>Fungi</taxon>
        <taxon>Dikarya</taxon>
        <taxon>Basidiomycota</taxon>
        <taxon>Ustilaginomycotina</taxon>
        <taxon>Ustilaginomycetes</taxon>
        <taxon>Ustilaginales</taxon>
        <taxon>Ustilaginaceae</taxon>
        <taxon>Moesziomyces</taxon>
    </lineage>
</organism>
<evidence type="ECO:0000313" key="10">
    <source>
        <dbReference type="EMBL" id="GAC71342.1"/>
    </source>
</evidence>
<feature type="region of interest" description="Disordered" evidence="8">
    <location>
        <begin position="390"/>
        <end position="411"/>
    </location>
</feature>
<accession>M9MC14</accession>
<feature type="compositionally biased region" description="Basic and acidic residues" evidence="8">
    <location>
        <begin position="204"/>
        <end position="219"/>
    </location>
</feature>
<dbReference type="GO" id="GO:0005634">
    <property type="term" value="C:nucleus"/>
    <property type="evidence" value="ECO:0007669"/>
    <property type="project" value="TreeGrafter"/>
</dbReference>
<dbReference type="GO" id="GO:0070761">
    <property type="term" value="C:pre-snoRNP complex"/>
    <property type="evidence" value="ECO:0007669"/>
    <property type="project" value="TreeGrafter"/>
</dbReference>
<dbReference type="Proteomes" id="UP000011976">
    <property type="component" value="Unassembled WGS sequence"/>
</dbReference>
<dbReference type="Pfam" id="PF04438">
    <property type="entry name" value="zf-HIT"/>
    <property type="match status" value="1"/>
</dbReference>
<dbReference type="OrthoDB" id="272357at2759"/>
<keyword evidence="4" id="KW-0862">Zinc</keyword>
<dbReference type="AlphaFoldDB" id="M9MC14"/>
<evidence type="ECO:0000256" key="8">
    <source>
        <dbReference type="SAM" id="MobiDB-lite"/>
    </source>
</evidence>
<dbReference type="GO" id="GO:0000492">
    <property type="term" value="P:box C/D snoRNP assembly"/>
    <property type="evidence" value="ECO:0007669"/>
    <property type="project" value="TreeGrafter"/>
</dbReference>
<evidence type="ECO:0000256" key="2">
    <source>
        <dbReference type="ARBA" id="ARBA00022723"/>
    </source>
</evidence>
<name>M9MC14_PSEA3</name>
<gene>
    <name evidence="10" type="ORF">PANT_2d00064</name>
</gene>
<keyword evidence="2" id="KW-0479">Metal-binding</keyword>
<dbReference type="GO" id="GO:0008270">
    <property type="term" value="F:zinc ion binding"/>
    <property type="evidence" value="ECO:0007669"/>
    <property type="project" value="UniProtKB-UniRule"/>
</dbReference>
<dbReference type="InterPro" id="IPR051639">
    <property type="entry name" value="BCD1"/>
</dbReference>
<dbReference type="PANTHER" id="PTHR13483:SF3">
    <property type="entry name" value="BOX C_D SNORNA PROTEIN 1"/>
    <property type="match status" value="1"/>
</dbReference>
<evidence type="ECO:0000256" key="1">
    <source>
        <dbReference type="ARBA" id="ARBA00022553"/>
    </source>
</evidence>